<accession>A0A0S1MJ92</accession>
<evidence type="ECO:0000313" key="2">
    <source>
        <dbReference type="EMBL" id="ALL40929.1"/>
    </source>
</evidence>
<proteinExistence type="evidence at transcript level"/>
<dbReference type="AlphaFoldDB" id="A0A0S1MJ92"/>
<dbReference type="EMBL" id="KT246838">
    <property type="protein sequence ID" value="ALL40929.1"/>
    <property type="molecule type" value="mRNA"/>
</dbReference>
<protein>
    <submittedName>
        <fullName evidence="2">Secreted protein</fullName>
    </submittedName>
</protein>
<sequence length="61" mass="7206">MNSYYDWGFEKPPHTKSSKHKQTFLGKQLNYHKSYTSGHRISHRNHSGLVLGMNQSNRFLK</sequence>
<name>A0A0S1MJ92_PHAPC</name>
<reference evidence="2" key="1">
    <citation type="submission" date="2015-07" db="EMBL/GenBank/DDBJ databases">
        <title>Elucidating the P. pachyrhizi secretome and potential effectors.</title>
        <authorList>
            <person name="de Carvalho M.C.C.G."/>
            <person name="Nascimento L.C."/>
            <person name="Darben L.M."/>
            <person name="Polizel-Podanosqui A.M."/>
            <person name="Lopes-Caitar V.S."/>
            <person name="Rocha C.S."/>
            <person name="Qi M."/>
            <person name="Carazolle M."/>
            <person name="Kuwahara M.K."/>
            <person name="Pereira G.A.G."/>
            <person name="Abdelnoor R.V."/>
            <person name="Whitham S.A."/>
            <person name="Marcelino-Guimaraes F.C."/>
        </authorList>
    </citation>
    <scope>NUCLEOTIDE SEQUENCE</scope>
</reference>
<organism evidence="2">
    <name type="scientific">Phakopsora pachyrhizi</name>
    <name type="common">Asian soybean rust disease fungus</name>
    <dbReference type="NCBI Taxonomy" id="170000"/>
    <lineage>
        <taxon>Eukaryota</taxon>
        <taxon>Fungi</taxon>
        <taxon>Dikarya</taxon>
        <taxon>Basidiomycota</taxon>
        <taxon>Pucciniomycotina</taxon>
        <taxon>Pucciniomycetes</taxon>
        <taxon>Pucciniales</taxon>
        <taxon>Phakopsoraceae</taxon>
        <taxon>Phakopsora</taxon>
    </lineage>
</organism>
<feature type="region of interest" description="Disordered" evidence="1">
    <location>
        <begin position="37"/>
        <end position="61"/>
    </location>
</feature>
<evidence type="ECO:0000256" key="1">
    <source>
        <dbReference type="SAM" id="MobiDB-lite"/>
    </source>
</evidence>